<dbReference type="AlphaFoldDB" id="A0A396AF83"/>
<evidence type="ECO:0000313" key="2">
    <source>
        <dbReference type="Proteomes" id="UP000266391"/>
    </source>
</evidence>
<sequence>MPIRIPWDEQETAILISACEDYNLDKISKKAAIETVSKKLRQRAINRGLTIDSIFRNENGITMQFMLINELITNEKSGLRGASKLFVRMVEMYKHDTDEFEKILKEAREMCNQSINIRDLFSKWLSEQFSPAQVSEIFITYYDIDEDLRNEGVLGTSLLEITRLDIIEGILNKLQISHRYSAKYISAVKLYRDWLLHNEQFLSDDMEDAESENEEEKFSAINKENAIDDSNKEDTELMYVDYKKKGVYKNSQVIFFEYFGTREYGIETWSNLYEKVYQCLLDDYPHIINGQMSKAIGYSADAIVNKVGQLLKICNIDAEKLVIAYKYKNDESHHNQFRAAWGKYNQFSGDESFDTTSVKSETSNVDGKKENVALYIRLKSMASVYDDVHGYNIEWIKSMIGLSIDIEKLRTVLEDVSWITKVEEDVYSFSKNAKPFEKTIEFDKESFVRVLMHRYQSGMRFDSIDFDNFRETYADIVGEEINFTDKELEICLRKCGVLYQGRVFPAEGIVNKSARERLMEYITSSFASGKQILYYKSIYSDLTDVFAYCFNLTDAMMLKPYLEYVCEPDEYYFAEEYMTKEKNVKIDHSSEIEDFLLSMGKPLSYDEIYAGLSHISKEIIYNEIKSNPNIVLNERGHYYHYWMFEFTSEDADRISGFIGEDIEEDGYCIWSRVFVKIQKNMPLFIENNAYLTSIGIRNAVSKKLSGRFNFDGEVICNLGQFLSMAAVYRLYGEHKAPFSDDDIYKFSKEVSGGVIYFDSLSETVIRTSRKQFVNKNDVKFDVEEIDNALATYLSTGYMLIKDIDSFLVFPNVGYEWNAFLLESYLMYYSSKYTLLNNGRSLNNVAGALVRKGSGYDDFVEVCADVLANSDCVLTKQKALDYLADQNLLTRRSYSKIDSAIIKAKQIRNKEG</sequence>
<protein>
    <submittedName>
        <fullName evidence="1">Uncharacterized protein</fullName>
    </submittedName>
</protein>
<gene>
    <name evidence="1" type="ORF">DW813_09680</name>
</gene>
<name>A0A396AF83_9FIRM</name>
<accession>A0A396AF83</accession>
<reference evidence="1 2" key="1">
    <citation type="submission" date="2018-08" db="EMBL/GenBank/DDBJ databases">
        <title>A genome reference for cultivated species of the human gut microbiota.</title>
        <authorList>
            <person name="Zou Y."/>
            <person name="Xue W."/>
            <person name="Luo G."/>
        </authorList>
    </citation>
    <scope>NUCLEOTIDE SEQUENCE [LARGE SCALE GENOMIC DNA]</scope>
    <source>
        <strain evidence="1 2">AM32-8LB</strain>
    </source>
</reference>
<dbReference type="RefSeq" id="WP_118093054.1">
    <property type="nucleotide sequence ID" value="NZ_QSIQ01000013.1"/>
</dbReference>
<comment type="caution">
    <text evidence="1">The sequence shown here is derived from an EMBL/GenBank/DDBJ whole genome shotgun (WGS) entry which is preliminary data.</text>
</comment>
<organism evidence="1 2">
    <name type="scientific">Roseburia inulinivorans</name>
    <dbReference type="NCBI Taxonomy" id="360807"/>
    <lineage>
        <taxon>Bacteria</taxon>
        <taxon>Bacillati</taxon>
        <taxon>Bacillota</taxon>
        <taxon>Clostridia</taxon>
        <taxon>Lachnospirales</taxon>
        <taxon>Lachnospiraceae</taxon>
        <taxon>Roseburia</taxon>
    </lineage>
</organism>
<proteinExistence type="predicted"/>
<dbReference type="EMBL" id="QSIQ01000013">
    <property type="protein sequence ID" value="RHD03183.1"/>
    <property type="molecule type" value="Genomic_DNA"/>
</dbReference>
<evidence type="ECO:0000313" key="1">
    <source>
        <dbReference type="EMBL" id="RHD03183.1"/>
    </source>
</evidence>
<dbReference type="Proteomes" id="UP000266391">
    <property type="component" value="Unassembled WGS sequence"/>
</dbReference>